<dbReference type="GO" id="GO:0006811">
    <property type="term" value="P:monoatomic ion transport"/>
    <property type="evidence" value="ECO:0007669"/>
    <property type="project" value="UniProtKB-KW"/>
</dbReference>
<dbReference type="GO" id="GO:0022857">
    <property type="term" value="F:transmembrane transporter activity"/>
    <property type="evidence" value="ECO:0007669"/>
    <property type="project" value="InterPro"/>
</dbReference>
<evidence type="ECO:0000256" key="6">
    <source>
        <dbReference type="ARBA" id="ARBA00023065"/>
    </source>
</evidence>
<feature type="transmembrane region" description="Helical" evidence="8">
    <location>
        <begin position="164"/>
        <end position="181"/>
    </location>
</feature>
<dbReference type="InterPro" id="IPR020846">
    <property type="entry name" value="MFS_dom"/>
</dbReference>
<protein>
    <recommendedName>
        <fullName evidence="9">Major facilitator superfamily (MFS) profile domain-containing protein</fullName>
    </recommendedName>
</protein>
<dbReference type="InterPro" id="IPR036259">
    <property type="entry name" value="MFS_trans_sf"/>
</dbReference>
<evidence type="ECO:0000256" key="7">
    <source>
        <dbReference type="ARBA" id="ARBA00023136"/>
    </source>
</evidence>
<keyword evidence="11" id="KW-1185">Reference proteome</keyword>
<organism evidence="10 11">
    <name type="scientific">Bifiguratus adelaidae</name>
    <dbReference type="NCBI Taxonomy" id="1938954"/>
    <lineage>
        <taxon>Eukaryota</taxon>
        <taxon>Fungi</taxon>
        <taxon>Fungi incertae sedis</taxon>
        <taxon>Mucoromycota</taxon>
        <taxon>Mucoromycotina</taxon>
        <taxon>Endogonomycetes</taxon>
        <taxon>Endogonales</taxon>
        <taxon>Endogonales incertae sedis</taxon>
        <taxon>Bifiguratus</taxon>
    </lineage>
</organism>
<dbReference type="PANTHER" id="PTHR23501:SF92">
    <property type="entry name" value="GLUTATHIONE EXCHANGER 1-RELATED"/>
    <property type="match status" value="1"/>
</dbReference>
<proteinExistence type="inferred from homology"/>
<keyword evidence="5 8" id="KW-1133">Transmembrane helix</keyword>
<dbReference type="GO" id="GO:0005886">
    <property type="term" value="C:plasma membrane"/>
    <property type="evidence" value="ECO:0007669"/>
    <property type="project" value="TreeGrafter"/>
</dbReference>
<keyword evidence="3" id="KW-0813">Transport</keyword>
<keyword evidence="7 8" id="KW-0472">Membrane</keyword>
<gene>
    <name evidence="10" type="ORF">BZG36_01348</name>
</gene>
<dbReference type="GO" id="GO:0012505">
    <property type="term" value="C:endomembrane system"/>
    <property type="evidence" value="ECO:0007669"/>
    <property type="project" value="UniProtKB-SubCell"/>
</dbReference>
<feature type="transmembrane region" description="Helical" evidence="8">
    <location>
        <begin position="193"/>
        <end position="210"/>
    </location>
</feature>
<evidence type="ECO:0000259" key="9">
    <source>
        <dbReference type="PROSITE" id="PS50850"/>
    </source>
</evidence>
<dbReference type="AlphaFoldDB" id="A0A261Y3E4"/>
<keyword evidence="6" id="KW-0406">Ion transport</keyword>
<feature type="transmembrane region" description="Helical" evidence="8">
    <location>
        <begin position="222"/>
        <end position="245"/>
    </location>
</feature>
<accession>A0A261Y3E4</accession>
<keyword evidence="4 8" id="KW-0812">Transmembrane</keyword>
<evidence type="ECO:0000256" key="4">
    <source>
        <dbReference type="ARBA" id="ARBA00022692"/>
    </source>
</evidence>
<dbReference type="FunFam" id="1.20.1250.20:FF:000197">
    <property type="entry name" value="Siderophore iron transporter 1"/>
    <property type="match status" value="1"/>
</dbReference>
<comment type="subcellular location">
    <subcellularLocation>
        <location evidence="1">Endomembrane system</location>
        <topology evidence="1">Multi-pass membrane protein</topology>
    </subcellularLocation>
</comment>
<evidence type="ECO:0000256" key="3">
    <source>
        <dbReference type="ARBA" id="ARBA00022448"/>
    </source>
</evidence>
<evidence type="ECO:0000256" key="1">
    <source>
        <dbReference type="ARBA" id="ARBA00004127"/>
    </source>
</evidence>
<evidence type="ECO:0000313" key="11">
    <source>
        <dbReference type="Proteomes" id="UP000242875"/>
    </source>
</evidence>
<evidence type="ECO:0000256" key="5">
    <source>
        <dbReference type="ARBA" id="ARBA00022989"/>
    </source>
</evidence>
<dbReference type="Gene3D" id="1.20.1250.20">
    <property type="entry name" value="MFS general substrate transporter like domains"/>
    <property type="match status" value="1"/>
</dbReference>
<dbReference type="Pfam" id="PF00083">
    <property type="entry name" value="Sugar_tr"/>
    <property type="match status" value="1"/>
</dbReference>
<evidence type="ECO:0000313" key="10">
    <source>
        <dbReference type="EMBL" id="OZJ05133.1"/>
    </source>
</evidence>
<dbReference type="OrthoDB" id="4078873at2759"/>
<sequence>MTAVSHHIISFCSTTPGQHAADPDSVTTETGYKESDKIFLTLNLFVCACHFNTRTSIYDAEVPDTSSETETTVSSSKSPGVRRIEAIASSFTVVSFTILFVGIFLTAYVYGLDGQTRGVYQTYATNSFDNHSLLSTLNVVKAVIAAAAQPPLSKAADVFGRLELVTFSAFFYVLGTIIEASSHNVQTYAGGQVLWQLGLTGFQLLFEVLIADVSTLRNRAILSYVPALPFIINIWISGNVTNAILANSTWR</sequence>
<reference evidence="10 11" key="1">
    <citation type="journal article" date="2017" name="Mycologia">
        <title>Bifiguratus adelaidae, gen. et sp. nov., a new member of Mucoromycotina in endophytic and soil-dwelling habitats.</title>
        <authorList>
            <person name="Torres-Cruz T.J."/>
            <person name="Billingsley Tobias T.L."/>
            <person name="Almatruk M."/>
            <person name="Hesse C."/>
            <person name="Kuske C.R."/>
            <person name="Desiro A."/>
            <person name="Benucci G.M."/>
            <person name="Bonito G."/>
            <person name="Stajich J.E."/>
            <person name="Dunlap C."/>
            <person name="Arnold A.E."/>
            <person name="Porras-Alfaro A."/>
        </authorList>
    </citation>
    <scope>NUCLEOTIDE SEQUENCE [LARGE SCALE GENOMIC DNA]</scope>
    <source>
        <strain evidence="10 11">AZ0501</strain>
    </source>
</reference>
<dbReference type="PANTHER" id="PTHR23501">
    <property type="entry name" value="MAJOR FACILITATOR SUPERFAMILY"/>
    <property type="match status" value="1"/>
</dbReference>
<comment type="caution">
    <text evidence="10">The sequence shown here is derived from an EMBL/GenBank/DDBJ whole genome shotgun (WGS) entry which is preliminary data.</text>
</comment>
<dbReference type="SUPFAM" id="SSF103473">
    <property type="entry name" value="MFS general substrate transporter"/>
    <property type="match status" value="1"/>
</dbReference>
<comment type="similarity">
    <text evidence="2">Belongs to the major facilitator superfamily.</text>
</comment>
<evidence type="ECO:0000256" key="8">
    <source>
        <dbReference type="SAM" id="Phobius"/>
    </source>
</evidence>
<dbReference type="InterPro" id="IPR005828">
    <property type="entry name" value="MFS_sugar_transport-like"/>
</dbReference>
<name>A0A261Y3E4_9FUNG</name>
<feature type="transmembrane region" description="Helical" evidence="8">
    <location>
        <begin position="86"/>
        <end position="111"/>
    </location>
</feature>
<dbReference type="Proteomes" id="UP000242875">
    <property type="component" value="Unassembled WGS sequence"/>
</dbReference>
<evidence type="ECO:0000256" key="2">
    <source>
        <dbReference type="ARBA" id="ARBA00008335"/>
    </source>
</evidence>
<dbReference type="PROSITE" id="PS50850">
    <property type="entry name" value="MFS"/>
    <property type="match status" value="1"/>
</dbReference>
<feature type="domain" description="Major facilitator superfamily (MFS) profile" evidence="9">
    <location>
        <begin position="95"/>
        <end position="251"/>
    </location>
</feature>
<dbReference type="EMBL" id="MVBO01000022">
    <property type="protein sequence ID" value="OZJ05133.1"/>
    <property type="molecule type" value="Genomic_DNA"/>
</dbReference>